<dbReference type="Pfam" id="PF23559">
    <property type="entry name" value="WHD_DRP"/>
    <property type="match status" value="1"/>
</dbReference>
<evidence type="ECO:0000256" key="3">
    <source>
        <dbReference type="ARBA" id="ARBA00022821"/>
    </source>
</evidence>
<organism evidence="5 6">
    <name type="scientific">Quercus suber</name>
    <name type="common">Cork oak</name>
    <dbReference type="NCBI Taxonomy" id="58331"/>
    <lineage>
        <taxon>Eukaryota</taxon>
        <taxon>Viridiplantae</taxon>
        <taxon>Streptophyta</taxon>
        <taxon>Embryophyta</taxon>
        <taxon>Tracheophyta</taxon>
        <taxon>Spermatophyta</taxon>
        <taxon>Magnoliopsida</taxon>
        <taxon>eudicotyledons</taxon>
        <taxon>Gunneridae</taxon>
        <taxon>Pentapetalae</taxon>
        <taxon>rosids</taxon>
        <taxon>fabids</taxon>
        <taxon>Fagales</taxon>
        <taxon>Fagaceae</taxon>
        <taxon>Quercus</taxon>
    </lineage>
</organism>
<dbReference type="Proteomes" id="UP000237347">
    <property type="component" value="Unassembled WGS sequence"/>
</dbReference>
<keyword evidence="2" id="KW-0547">Nucleotide-binding</keyword>
<dbReference type="PANTHER" id="PTHR33463">
    <property type="entry name" value="NB-ARC DOMAIN-CONTAINING PROTEIN-RELATED"/>
    <property type="match status" value="1"/>
</dbReference>
<name>A0AAW0LY13_QUESU</name>
<gene>
    <name evidence="5" type="ORF">CFP56_024504</name>
</gene>
<protein>
    <submittedName>
        <fullName evidence="5">Disease resistance protein</fullName>
    </submittedName>
</protein>
<dbReference type="SUPFAM" id="SSF52058">
    <property type="entry name" value="L domain-like"/>
    <property type="match status" value="1"/>
</dbReference>
<dbReference type="InterPro" id="IPR042197">
    <property type="entry name" value="Apaf_helical"/>
</dbReference>
<evidence type="ECO:0000313" key="6">
    <source>
        <dbReference type="Proteomes" id="UP000237347"/>
    </source>
</evidence>
<dbReference type="Gene3D" id="1.10.8.430">
    <property type="entry name" value="Helical domain of apoptotic protease-activating factors"/>
    <property type="match status" value="1"/>
</dbReference>
<evidence type="ECO:0000313" key="5">
    <source>
        <dbReference type="EMBL" id="KAK7856254.1"/>
    </source>
</evidence>
<feature type="domain" description="Disease resistance protein winged helix" evidence="4">
    <location>
        <begin position="152"/>
        <end position="217"/>
    </location>
</feature>
<dbReference type="GO" id="GO:0006952">
    <property type="term" value="P:defense response"/>
    <property type="evidence" value="ECO:0007669"/>
    <property type="project" value="UniProtKB-KW"/>
</dbReference>
<dbReference type="InterPro" id="IPR032675">
    <property type="entry name" value="LRR_dom_sf"/>
</dbReference>
<dbReference type="InterPro" id="IPR058922">
    <property type="entry name" value="WHD_DRP"/>
</dbReference>
<accession>A0AAW0LY13</accession>
<proteinExistence type="predicted"/>
<evidence type="ECO:0000256" key="2">
    <source>
        <dbReference type="ARBA" id="ARBA00022741"/>
    </source>
</evidence>
<comment type="caution">
    <text evidence="5">The sequence shown here is derived from an EMBL/GenBank/DDBJ whole genome shotgun (WGS) entry which is preliminary data.</text>
</comment>
<dbReference type="InterPro" id="IPR050905">
    <property type="entry name" value="Plant_NBS-LRR"/>
</dbReference>
<dbReference type="EMBL" id="PKMF04000038">
    <property type="protein sequence ID" value="KAK7856254.1"/>
    <property type="molecule type" value="Genomic_DNA"/>
</dbReference>
<dbReference type="SUPFAM" id="SSF52540">
    <property type="entry name" value="P-loop containing nucleoside triphosphate hydrolases"/>
    <property type="match status" value="1"/>
</dbReference>
<keyword evidence="1" id="KW-0677">Repeat</keyword>
<dbReference type="InterPro" id="IPR001611">
    <property type="entry name" value="Leu-rich_rpt"/>
</dbReference>
<keyword evidence="6" id="KW-1185">Reference proteome</keyword>
<keyword evidence="3" id="KW-0611">Plant defense</keyword>
<sequence>MSTPTLIGESTTERVKEEIWACVLDDDVRKIGLYGMGGMSCKDIKMEFLSKEELRKLFLDKMGRDVFNIPNLKQMAEEVLERCAQLALAIVTIVASFKPLIKDFEWKDTLQEFRKSVIRTNDGEKQVLKTLESSYDQLKGVELNQCLLLCALFPKDFKIYKQELIENLIDEGIIERMKSRQEEFDKGYSILRKLENACLLEGGNDFYEGMFVKIHDLGISIIHSNVSTRYPKLSTLLLHGNRSLKNVSDSFFEHLDGLKVLDLSYIGIESLPNSVYSLEKLTTLRLRGCGELKQASSLAKLTTLRKLDLRQTRIIEVPDGLEMLVNLIFLDLNMPKLKVVPLGILPKISHLQYLTVYWHLKATVADEEDITSLKELETFAGHFDDVDKFSMYIRSLESRRLACYQIRLGMWGDGGELTTFNLASKRVILQNCNLRRGDESLVLLNDTQFFEINRCHDLRSLCDVPSLNHTSELQCVSLSQCEGIEHVLSFSSSCTLPLLQIEKLELWFLENLCVLFKKEKAALA</sequence>
<dbReference type="PANTHER" id="PTHR33463:SF187">
    <property type="entry name" value="AND NB-ARC DOMAIN DISEASE RESISTANCE PROTEIN, PUTATIVE-RELATED"/>
    <property type="match status" value="1"/>
</dbReference>
<evidence type="ECO:0000259" key="4">
    <source>
        <dbReference type="Pfam" id="PF23559"/>
    </source>
</evidence>
<dbReference type="Pfam" id="PF13855">
    <property type="entry name" value="LRR_8"/>
    <property type="match status" value="1"/>
</dbReference>
<evidence type="ECO:0000256" key="1">
    <source>
        <dbReference type="ARBA" id="ARBA00022737"/>
    </source>
</evidence>
<dbReference type="Gene3D" id="3.80.10.10">
    <property type="entry name" value="Ribonuclease Inhibitor"/>
    <property type="match status" value="1"/>
</dbReference>
<dbReference type="GO" id="GO:0000166">
    <property type="term" value="F:nucleotide binding"/>
    <property type="evidence" value="ECO:0007669"/>
    <property type="project" value="UniProtKB-KW"/>
</dbReference>
<reference evidence="5 6" key="1">
    <citation type="journal article" date="2018" name="Sci. Data">
        <title>The draft genome sequence of cork oak.</title>
        <authorList>
            <person name="Ramos A.M."/>
            <person name="Usie A."/>
            <person name="Barbosa P."/>
            <person name="Barros P.M."/>
            <person name="Capote T."/>
            <person name="Chaves I."/>
            <person name="Simoes F."/>
            <person name="Abreu I."/>
            <person name="Carrasquinho I."/>
            <person name="Faro C."/>
            <person name="Guimaraes J.B."/>
            <person name="Mendonca D."/>
            <person name="Nobrega F."/>
            <person name="Rodrigues L."/>
            <person name="Saibo N.J.M."/>
            <person name="Varela M.C."/>
            <person name="Egas C."/>
            <person name="Matos J."/>
            <person name="Miguel C.M."/>
            <person name="Oliveira M.M."/>
            <person name="Ricardo C.P."/>
            <person name="Goncalves S."/>
        </authorList>
    </citation>
    <scope>NUCLEOTIDE SEQUENCE [LARGE SCALE GENOMIC DNA]</scope>
    <source>
        <strain evidence="6">cv. HL8</strain>
    </source>
</reference>
<dbReference type="FunFam" id="1.10.10.10:FF:000322">
    <property type="entry name" value="Probable disease resistance protein At1g63360"/>
    <property type="match status" value="1"/>
</dbReference>
<dbReference type="InterPro" id="IPR027417">
    <property type="entry name" value="P-loop_NTPase"/>
</dbReference>
<dbReference type="AlphaFoldDB" id="A0AAW0LY13"/>